<feature type="region of interest" description="Disordered" evidence="3">
    <location>
        <begin position="305"/>
        <end position="343"/>
    </location>
</feature>
<name>A0ABP0PRW3_9DINO</name>
<sequence>MVVQEIHDQRIERWLDLVDVHLKPLREPCPQHQASGGEIEGASDDEETRHMDAHGGAKKAAKDASKEGDPDKDKAGELQTGELETGHEHQLEHQQHWTFLQIAPYVVQFSWGSPKINQSDRIYYTAYASKTGDQGKLSQWSTEALSAGASATRAAKARKLEGDQLYEFILDWFQTCCGLQSGGSGVFGAAQGTSDQSEALVAAVLERQTVNLMVSSDGAKTWKAALLPSGMGELEEKWYTIVDTSEGAVLLHLNSETGAADTGRIFVSDSEGYKLAEGVDGGVWRQEGERAVSVRADGFAGCCEEIQRPNPNPTEAPNLSQKPGAIDRSSPSRFVPNGSDTGASASEVVSLTGVYLANVLADAEGDAGYQKVDRRHGRGWGKASRTAKEERSIRTVISFDKAAEWQSLFGGEDRKSGGKGASLSVPNSSVKGKVSHFRMVKKKIDPADGCTYSLVELQEHYAGKYKKKEIQKYWENDCKAVDEGREGAKPVQSQPRSAPRGEEQPKPSERPRLARSRSWLKKVCGVALLPCEEELAPLLEAVHASKDDSEKEAWQLKLLTAHPFVERKVKEVPAEALAPGVSVEVENFRLMVFKFRKWLKTPEGRAFEEKGKGFDDGLYLTSALLRKFLPRGYTHFRFTRNALADDTAEPPVHVVLRGFFKFTGLTAADEDEESKATEDASAFLFQGYSMDDAQRFLVTTKSNGENGKYTFRRIFGDWYCFAGSKNTGHTWKLGASVAELFPVPQDAVAAVAPKIIAFVDRSINSMVESERAKLLEAVDRRCVTIMIELNDEAHEHIFPIERSWLDHVAVLERSGFPWPQQEAFDFFDSFGLQRVTMEPCSDMQQLPKVMEEIRKSTTTEGAVLYLERSDGTAVGLLKVKSDHYVVARRTRETLRSCLVTPASEKIGQPHPRLEESMAKVTLRLDEGMKALTHVATWSADAWPEWSLHALAFAKSWKGAFENSDTKTRRALVIEFHNKFGSLYDRFGRTQEVLPLSSFSLTMAENAGLKAICSSPVSAEDEEETERQDGRFPNVTRILTKFLRQKAKKFPFSSISLNINYWAASQHVLPYCPGARALRAAPEKARLTWVEAHKGAFIYEFGDHGGLIVMADDLKKTGEVIFTWNEGESWYDFKVTNTPFEADLGGECLGGEWWTEVDNIITEPNLTSTTFVMFGTREDGAGVLYYLKFDSLQFPACRGSGFADSVSSDYETWTASDGRGAERCMLGQQITYTRRKRTSQCWNGEAFERPTVKKTCACTEADYACDVGFVRQVGSTECVFGGLEMMPERRGGFGRRQAAPGR</sequence>
<dbReference type="InterPro" id="IPR031777">
    <property type="entry name" value="Sortilin_C"/>
</dbReference>
<keyword evidence="5" id="KW-0675">Receptor</keyword>
<dbReference type="InterPro" id="IPR050310">
    <property type="entry name" value="VPS10-sortilin"/>
</dbReference>
<dbReference type="Gene3D" id="2.10.70.80">
    <property type="match status" value="1"/>
</dbReference>
<dbReference type="InterPro" id="IPR031778">
    <property type="entry name" value="Sortilin_N"/>
</dbReference>
<feature type="region of interest" description="Disordered" evidence="3">
    <location>
        <begin position="27"/>
        <end position="77"/>
    </location>
</feature>
<dbReference type="Proteomes" id="UP001642464">
    <property type="component" value="Unassembled WGS sequence"/>
</dbReference>
<protein>
    <submittedName>
        <fullName evidence="5">Vacuolar protein sorting/targeting protein 10 (Carboxypeptidase Y receptor) (CPY receptor) (Sortilin VPS10) (Vacuolar carboxypeptidase sorting receptor VPS10)</fullName>
    </submittedName>
</protein>
<dbReference type="InterPro" id="IPR006581">
    <property type="entry name" value="VPS10"/>
</dbReference>
<evidence type="ECO:0000256" key="2">
    <source>
        <dbReference type="ARBA" id="ARBA00023180"/>
    </source>
</evidence>
<evidence type="ECO:0000256" key="3">
    <source>
        <dbReference type="SAM" id="MobiDB-lite"/>
    </source>
</evidence>
<gene>
    <name evidence="5" type="ORF">SCF082_LOCUS37361</name>
</gene>
<comment type="caution">
    <text evidence="5">The sequence shown here is derived from an EMBL/GenBank/DDBJ whole genome shotgun (WGS) entry which is preliminary data.</text>
</comment>
<dbReference type="Pfam" id="PF15902">
    <property type="entry name" value="Sortilin-Vps10"/>
    <property type="match status" value="2"/>
</dbReference>
<evidence type="ECO:0000313" key="6">
    <source>
        <dbReference type="Proteomes" id="UP001642464"/>
    </source>
</evidence>
<proteinExistence type="predicted"/>
<feature type="domain" description="VPS10" evidence="4">
    <location>
        <begin position="708"/>
        <end position="1299"/>
    </location>
</feature>
<evidence type="ECO:0000313" key="5">
    <source>
        <dbReference type="EMBL" id="CAK9078017.1"/>
    </source>
</evidence>
<feature type="compositionally biased region" description="Basic and acidic residues" evidence="3">
    <location>
        <begin position="499"/>
        <end position="512"/>
    </location>
</feature>
<evidence type="ECO:0000256" key="1">
    <source>
        <dbReference type="ARBA" id="ARBA00022737"/>
    </source>
</evidence>
<dbReference type="PANTHER" id="PTHR12106">
    <property type="entry name" value="SORTILIN RELATED"/>
    <property type="match status" value="1"/>
</dbReference>
<keyword evidence="2" id="KW-0325">Glycoprotein</keyword>
<dbReference type="PANTHER" id="PTHR12106:SF27">
    <property type="entry name" value="SORTILIN-RELATED RECEPTOR"/>
    <property type="match status" value="1"/>
</dbReference>
<dbReference type="Pfam" id="PF15901">
    <property type="entry name" value="Sortilin_C"/>
    <property type="match status" value="1"/>
</dbReference>
<feature type="compositionally biased region" description="Basic and acidic residues" evidence="3">
    <location>
        <begin position="47"/>
        <end position="76"/>
    </location>
</feature>
<accession>A0ABP0PRW3</accession>
<keyword evidence="1" id="KW-0677">Repeat</keyword>
<evidence type="ECO:0000259" key="4">
    <source>
        <dbReference type="SMART" id="SM00602"/>
    </source>
</evidence>
<feature type="region of interest" description="Disordered" evidence="3">
    <location>
        <begin position="484"/>
        <end position="514"/>
    </location>
</feature>
<dbReference type="SMART" id="SM00602">
    <property type="entry name" value="VPS10"/>
    <property type="match status" value="1"/>
</dbReference>
<organism evidence="5 6">
    <name type="scientific">Durusdinium trenchii</name>
    <dbReference type="NCBI Taxonomy" id="1381693"/>
    <lineage>
        <taxon>Eukaryota</taxon>
        <taxon>Sar</taxon>
        <taxon>Alveolata</taxon>
        <taxon>Dinophyceae</taxon>
        <taxon>Suessiales</taxon>
        <taxon>Symbiodiniaceae</taxon>
        <taxon>Durusdinium</taxon>
    </lineage>
</organism>
<dbReference type="EMBL" id="CAXAMM010038002">
    <property type="protein sequence ID" value="CAK9078017.1"/>
    <property type="molecule type" value="Genomic_DNA"/>
</dbReference>
<reference evidence="5 6" key="1">
    <citation type="submission" date="2024-02" db="EMBL/GenBank/DDBJ databases">
        <authorList>
            <person name="Chen Y."/>
            <person name="Shah S."/>
            <person name="Dougan E. K."/>
            <person name="Thang M."/>
            <person name="Chan C."/>
        </authorList>
    </citation>
    <scope>NUCLEOTIDE SEQUENCE [LARGE SCALE GENOMIC DNA]</scope>
</reference>
<feature type="region of interest" description="Disordered" evidence="3">
    <location>
        <begin position="368"/>
        <end position="387"/>
    </location>
</feature>
<keyword evidence="6" id="KW-1185">Reference proteome</keyword>